<dbReference type="eggNOG" id="COG3378">
    <property type="taxonomic scope" value="Bacteria"/>
</dbReference>
<evidence type="ECO:0000256" key="3">
    <source>
        <dbReference type="ARBA" id="ARBA00022840"/>
    </source>
</evidence>
<evidence type="ECO:0000259" key="4">
    <source>
        <dbReference type="PROSITE" id="PS51206"/>
    </source>
</evidence>
<accession>N9V0Q9</accession>
<dbReference type="InterPro" id="IPR051620">
    <property type="entry name" value="ORF904-like_C"/>
</dbReference>
<dbReference type="InterPro" id="IPR006500">
    <property type="entry name" value="Helicase_put_C_phage/plasmid"/>
</dbReference>
<keyword evidence="1" id="KW-0547">Nucleotide-binding</keyword>
<organism evidence="5 6">
    <name type="scientific">Mycoplasmopsis bovigenitalium 51080</name>
    <dbReference type="NCBI Taxonomy" id="1188235"/>
    <lineage>
        <taxon>Bacteria</taxon>
        <taxon>Bacillati</taxon>
        <taxon>Mycoplasmatota</taxon>
        <taxon>Mycoplasmoidales</taxon>
        <taxon>Metamycoplasmataceae</taxon>
        <taxon>Mycoplasmopsis</taxon>
    </lineage>
</organism>
<dbReference type="AlphaFoldDB" id="N9V0Q9"/>
<comment type="caution">
    <text evidence="5">The sequence shown here is derived from an EMBL/GenBank/DDBJ whole genome shotgun (WGS) entry which is preliminary data.</text>
</comment>
<evidence type="ECO:0000313" key="5">
    <source>
        <dbReference type="EMBL" id="ENY69007.1"/>
    </source>
</evidence>
<dbReference type="Pfam" id="PF19263">
    <property type="entry name" value="DUF5906"/>
    <property type="match status" value="1"/>
</dbReference>
<dbReference type="Pfam" id="PF08706">
    <property type="entry name" value="D5_N"/>
    <property type="match status" value="1"/>
</dbReference>
<dbReference type="PANTHER" id="PTHR35372:SF2">
    <property type="entry name" value="SF3 HELICASE DOMAIN-CONTAINING PROTEIN"/>
    <property type="match status" value="1"/>
</dbReference>
<dbReference type="EMBL" id="AORH01000034">
    <property type="protein sequence ID" value="ENY69007.1"/>
    <property type="molecule type" value="Genomic_DNA"/>
</dbReference>
<evidence type="ECO:0000313" key="6">
    <source>
        <dbReference type="Proteomes" id="UP000013220"/>
    </source>
</evidence>
<gene>
    <name evidence="5" type="ORF">MBVG_6860</name>
</gene>
<name>N9V0Q9_9BACT</name>
<protein>
    <submittedName>
        <fullName evidence="5">Putative phage/plasmid primase</fullName>
    </submittedName>
</protein>
<evidence type="ECO:0000256" key="1">
    <source>
        <dbReference type="ARBA" id="ARBA00022741"/>
    </source>
</evidence>
<dbReference type="PANTHER" id="PTHR35372">
    <property type="entry name" value="ATP BINDING PROTEIN-RELATED"/>
    <property type="match status" value="1"/>
</dbReference>
<dbReference type="SUPFAM" id="SSF56747">
    <property type="entry name" value="Prim-pol domain"/>
    <property type="match status" value="1"/>
</dbReference>
<dbReference type="SMART" id="SM00885">
    <property type="entry name" value="D5_N"/>
    <property type="match status" value="1"/>
</dbReference>
<reference evidence="5 6" key="1">
    <citation type="journal article" date="2013" name="Genome Announc.">
        <title>Draft Genome Sequences of Mycoplasma alkalescens, Mycoplasma arginini, and Mycoplasma bovigenitalium, Three Species with Equivocal Pathogenic Status for Cattle.</title>
        <authorList>
            <person name="Manso-Silvan L."/>
            <person name="Tardy F."/>
            <person name="Baranowski E."/>
            <person name="Barre A."/>
            <person name="Blanchard A."/>
            <person name="Breton M."/>
            <person name="Couture C."/>
            <person name="Citti C."/>
            <person name="Dordet-Frisoni E."/>
            <person name="Dupuy V."/>
            <person name="Gaurivaud P."/>
            <person name="Jacob D."/>
            <person name="Lemaitre C."/>
            <person name="Nikolski M."/>
            <person name="Nouvel L.X."/>
            <person name="Poumarat F."/>
            <person name="Thebault P."/>
            <person name="Theil S."/>
            <person name="Thiaucourt F."/>
            <person name="Sirand-Pugnet P."/>
        </authorList>
    </citation>
    <scope>NUCLEOTIDE SEQUENCE [LARGE SCALE GENOMIC DNA]</scope>
    <source>
        <strain evidence="5 6">51080</strain>
    </source>
</reference>
<dbReference type="STRING" id="1188235.MBVG_6860"/>
<dbReference type="SUPFAM" id="SSF52540">
    <property type="entry name" value="P-loop containing nucleoside triphosphate hydrolases"/>
    <property type="match status" value="1"/>
</dbReference>
<sequence length="675" mass="78635">MVQLVDNEALKNFLENESRFIVLNDDKTPKFAFKDKQTHLKLRDVYSESNLGLVLDNDYIVIDVDNSLHPLEATKLMQIIEEYQWECNIMKTTRGLHFWFKLPEKIKNQVAVILPVGIQCDIKSASANSYVVIKHKGEFRNWLKFTKYIDKLPQELTPLSTQSFKNLPTPVALQEGSRRDNLFKRLPTLARGGFNQQRVFNLFSVINKLLFTNPLPSVEIENIFKGSEQFFDKSEQSQFYVVDHNTGKQNLNLFAVVDYIIQKYKVVRYSEQLFFFNENKGIYELKLDREIQTIIVDIIPKLKVSIIKEIQAQILISTQIKNKIPEEHIIALNNCYYNLKTFRKLEVDSNLFVINKINVDYDPRLTITTHGRTLQKFLSDITCNDLTLQKILLQFIGYCLTSSTKYQKALLIYGQTASNGKSTFLDMLDFFFSKNNVSYLGFEELSQRFATSSLIDKMINVGADISTDYVSEPSTFKKLVTGDAISAEFKGKDRFSFRNKAKLIFATNKLPATQDKSDGYFRRFLIVPFNNEFRKENKNIDRNIKERLLTKTNMMVLFRMATEALRELEEKGEFAESQTAKDITNDYIKTNNSINVFIENDMERSDEQIKAGEGFNNCAVVDKYVEYKRFCLDFGYKSYSLSKFKEEVLLYFKEIKMTTRKVKCDELIKEKFIVF</sequence>
<dbReference type="Proteomes" id="UP000013220">
    <property type="component" value="Unassembled WGS sequence"/>
</dbReference>
<dbReference type="PROSITE" id="PS51206">
    <property type="entry name" value="SF3_HELICASE_1"/>
    <property type="match status" value="1"/>
</dbReference>
<keyword evidence="2" id="KW-0378">Hydrolase</keyword>
<dbReference type="InterPro" id="IPR045455">
    <property type="entry name" value="NrS-1_pol-like_helicase"/>
</dbReference>
<dbReference type="PATRIC" id="fig|1188235.3.peg.683"/>
<dbReference type="InterPro" id="IPR027417">
    <property type="entry name" value="P-loop_NTPase"/>
</dbReference>
<keyword evidence="3" id="KW-0067">ATP-binding</keyword>
<dbReference type="Gene3D" id="3.40.50.300">
    <property type="entry name" value="P-loop containing nucleotide triphosphate hydrolases"/>
    <property type="match status" value="1"/>
</dbReference>
<feature type="domain" description="SF3 helicase" evidence="4">
    <location>
        <begin position="387"/>
        <end position="542"/>
    </location>
</feature>
<dbReference type="GO" id="GO:0016787">
    <property type="term" value="F:hydrolase activity"/>
    <property type="evidence" value="ECO:0007669"/>
    <property type="project" value="UniProtKB-KW"/>
</dbReference>
<evidence type="ECO:0000256" key="2">
    <source>
        <dbReference type="ARBA" id="ARBA00022801"/>
    </source>
</evidence>
<dbReference type="OrthoDB" id="9763644at2"/>
<dbReference type="GO" id="GO:0005524">
    <property type="term" value="F:ATP binding"/>
    <property type="evidence" value="ECO:0007669"/>
    <property type="project" value="UniProtKB-KW"/>
</dbReference>
<dbReference type="InterPro" id="IPR014015">
    <property type="entry name" value="Helicase_SF3_DNA-vir"/>
</dbReference>
<keyword evidence="6" id="KW-1185">Reference proteome</keyword>
<dbReference type="InterPro" id="IPR014820">
    <property type="entry name" value="PriCT_1"/>
</dbReference>
<proteinExistence type="predicted"/>
<dbReference type="NCBIfam" id="TIGR01613">
    <property type="entry name" value="primase_Cterm"/>
    <property type="match status" value="1"/>
</dbReference>
<dbReference type="InterPro" id="IPR014818">
    <property type="entry name" value="Phage/plasmid_primase_P4_C"/>
</dbReference>
<dbReference type="RefSeq" id="WP_004421606.1">
    <property type="nucleotide sequence ID" value="NZ_AORH01000034.1"/>
</dbReference>
<dbReference type="Pfam" id="PF08708">
    <property type="entry name" value="PriCT_1"/>
    <property type="match status" value="1"/>
</dbReference>